<dbReference type="InterPro" id="IPR000184">
    <property type="entry name" value="Bac_surfAg_D15"/>
</dbReference>
<evidence type="ECO:0000313" key="8">
    <source>
        <dbReference type="Proteomes" id="UP001158576"/>
    </source>
</evidence>
<comment type="similarity">
    <text evidence="2">Belongs to the SAM50/omp85 family.</text>
</comment>
<keyword evidence="5" id="KW-0472">Membrane</keyword>
<keyword evidence="8" id="KW-1185">Reference proteome</keyword>
<evidence type="ECO:0000259" key="6">
    <source>
        <dbReference type="Pfam" id="PF01103"/>
    </source>
</evidence>
<evidence type="ECO:0000313" key="7">
    <source>
        <dbReference type="EMBL" id="CAG5089154.1"/>
    </source>
</evidence>
<evidence type="ECO:0000256" key="1">
    <source>
        <dbReference type="ARBA" id="ARBA00004374"/>
    </source>
</evidence>
<evidence type="ECO:0000256" key="2">
    <source>
        <dbReference type="ARBA" id="ARBA00010913"/>
    </source>
</evidence>
<dbReference type="InterPro" id="IPR039910">
    <property type="entry name" value="D15-like"/>
</dbReference>
<organism evidence="7 8">
    <name type="scientific">Oikopleura dioica</name>
    <name type="common">Tunicate</name>
    <dbReference type="NCBI Taxonomy" id="34765"/>
    <lineage>
        <taxon>Eukaryota</taxon>
        <taxon>Metazoa</taxon>
        <taxon>Chordata</taxon>
        <taxon>Tunicata</taxon>
        <taxon>Appendicularia</taxon>
        <taxon>Copelata</taxon>
        <taxon>Oikopleuridae</taxon>
        <taxon>Oikopleura</taxon>
    </lineage>
</organism>
<keyword evidence="4" id="KW-0812">Transmembrane</keyword>
<dbReference type="PANTHER" id="PTHR12815:SF18">
    <property type="entry name" value="SORTING AND ASSEMBLY MACHINERY COMPONENT 50 HOMOLOG"/>
    <property type="match status" value="1"/>
</dbReference>
<feature type="domain" description="Bacterial surface antigen (D15)" evidence="6">
    <location>
        <begin position="120"/>
        <end position="406"/>
    </location>
</feature>
<accession>A0ABN7S2D8</accession>
<proteinExistence type="inferred from homology"/>
<dbReference type="Pfam" id="PF01103">
    <property type="entry name" value="Omp85"/>
    <property type="match status" value="1"/>
</dbReference>
<reference evidence="7 8" key="1">
    <citation type="submission" date="2021-04" db="EMBL/GenBank/DDBJ databases">
        <authorList>
            <person name="Bliznina A."/>
        </authorList>
    </citation>
    <scope>NUCLEOTIDE SEQUENCE [LARGE SCALE GENOMIC DNA]</scope>
</reference>
<gene>
    <name evidence="7" type="ORF">OKIOD_LOCUS3665</name>
</gene>
<keyword evidence="3" id="KW-1134">Transmembrane beta strand</keyword>
<dbReference type="Proteomes" id="UP001158576">
    <property type="component" value="Chromosome PAR"/>
</dbReference>
<name>A0ABN7S2D8_OIKDI</name>
<evidence type="ECO:0000256" key="3">
    <source>
        <dbReference type="ARBA" id="ARBA00022452"/>
    </source>
</evidence>
<dbReference type="Gene3D" id="2.40.160.50">
    <property type="entry name" value="membrane protein fhac: a member of the omp85/tpsb transporter family"/>
    <property type="match status" value="1"/>
</dbReference>
<comment type="subcellular location">
    <subcellularLocation>
        <location evidence="1">Mitochondrion outer membrane</location>
        <topology evidence="1">Multi-pass membrane protein</topology>
    </subcellularLocation>
</comment>
<protein>
    <submittedName>
        <fullName evidence="7">Oidioi.mRNA.OKI2018_I69.PAR.g12107.t1.cds</fullName>
    </submittedName>
</protein>
<dbReference type="EMBL" id="OU015568">
    <property type="protein sequence ID" value="CAG5089154.1"/>
    <property type="molecule type" value="Genomic_DNA"/>
</dbReference>
<evidence type="ECO:0000256" key="5">
    <source>
        <dbReference type="ARBA" id="ARBA00023136"/>
    </source>
</evidence>
<evidence type="ECO:0000256" key="4">
    <source>
        <dbReference type="ARBA" id="ARBA00022692"/>
    </source>
</evidence>
<sequence>MSTRPDEIPVKVERVTIEQDKGVSKPSFLRHFVKNVQQASDLQSLLVEAQLAKQKMEQSGCFKSVDVAIDTTEAYNTDGNATGYQVVYDVKEKKLSISAGGDLSPDSMTPEGGVKVAIPNVFGYGEKIQMSFGKDMDSTEGADKPKNFFPNVSLNINYPLRYETTSIDGEFTSTNREKPWCNIKEESMLGKFGITNKFAENLTGSVSLNARQMNISALTDKDCPESIIDQFGYSQKNFLTLSVNYDSSANFIRKVVPAKGFRMKCDADFFKNGYKGFADLALYQPLSTGITGVLTASGGYLNTNGNKSHISDRFFVGGNNNIRGFEMNSHGPRESGCALGGDASFKAGVHVYYSMELLGQIFKGISQNLLSPNAAIHAFAVAGNVGNVSSVLQHKHYAYCYGIGVAMSLFQGIPLNLEANVVGTSQKKFPTFQAGFSMSI</sequence>
<dbReference type="PANTHER" id="PTHR12815">
    <property type="entry name" value="SORTING AND ASSEMBLY MACHINERY SAMM50 PROTEIN FAMILY MEMBER"/>
    <property type="match status" value="1"/>
</dbReference>